<dbReference type="AlphaFoldDB" id="A0A7W8G6Q8"/>
<evidence type="ECO:0000313" key="3">
    <source>
        <dbReference type="Proteomes" id="UP000518887"/>
    </source>
</evidence>
<feature type="transmembrane region" description="Helical" evidence="1">
    <location>
        <begin position="6"/>
        <end position="24"/>
    </location>
</feature>
<reference evidence="2 3" key="1">
    <citation type="submission" date="2020-08" db="EMBL/GenBank/DDBJ databases">
        <title>Genomic Encyclopedia of Type Strains, Phase IV (KMG-IV): sequencing the most valuable type-strain genomes for metagenomic binning, comparative biology and taxonomic classification.</title>
        <authorList>
            <person name="Goeker M."/>
        </authorList>
    </citation>
    <scope>NUCLEOTIDE SEQUENCE [LARGE SCALE GENOMIC DNA]</scope>
    <source>
        <strain evidence="2 3">DSM 103462</strain>
    </source>
</reference>
<dbReference type="RefSeq" id="WP_184656609.1">
    <property type="nucleotide sequence ID" value="NZ_JACHFQ010000001.1"/>
</dbReference>
<accession>A0A7W8G6Q8</accession>
<proteinExistence type="predicted"/>
<keyword evidence="1" id="KW-0472">Membrane</keyword>
<keyword evidence="3" id="KW-1185">Reference proteome</keyword>
<gene>
    <name evidence="2" type="ORF">HNP76_000227</name>
</gene>
<dbReference type="Proteomes" id="UP000518887">
    <property type="component" value="Unassembled WGS sequence"/>
</dbReference>
<evidence type="ECO:0000313" key="2">
    <source>
        <dbReference type="EMBL" id="MBB5224887.1"/>
    </source>
</evidence>
<comment type="caution">
    <text evidence="2">The sequence shown here is derived from an EMBL/GenBank/DDBJ whole genome shotgun (WGS) entry which is preliminary data.</text>
</comment>
<protein>
    <submittedName>
        <fullName evidence="2">Uncharacterized protein</fullName>
    </submittedName>
</protein>
<organism evidence="2 3">
    <name type="scientific">Treponema ruminis</name>
    <dbReference type="NCBI Taxonomy" id="744515"/>
    <lineage>
        <taxon>Bacteria</taxon>
        <taxon>Pseudomonadati</taxon>
        <taxon>Spirochaetota</taxon>
        <taxon>Spirochaetia</taxon>
        <taxon>Spirochaetales</taxon>
        <taxon>Treponemataceae</taxon>
        <taxon>Treponema</taxon>
    </lineage>
</organism>
<evidence type="ECO:0000256" key="1">
    <source>
        <dbReference type="SAM" id="Phobius"/>
    </source>
</evidence>
<feature type="transmembrane region" description="Helical" evidence="1">
    <location>
        <begin position="89"/>
        <end position="112"/>
    </location>
</feature>
<keyword evidence="1" id="KW-0812">Transmembrane</keyword>
<dbReference type="EMBL" id="JACHFQ010000001">
    <property type="protein sequence ID" value="MBB5224887.1"/>
    <property type="molecule type" value="Genomic_DNA"/>
</dbReference>
<name>A0A7W8G6Q8_9SPIR</name>
<keyword evidence="1" id="KW-1133">Transmembrane helix</keyword>
<feature type="transmembrane region" description="Helical" evidence="1">
    <location>
        <begin position="36"/>
        <end position="69"/>
    </location>
</feature>
<sequence>MFDCFLAQILVLIMLFLCSVRVLFIKNSRVDSFAAFAPLSLLVSVCIFFCFGFSLLNLALFALSCLVFTTNFRAVLRLSAKLLVDTYNAVFIIFSLLNLLLVIALAVIVVLVRPVKYSASDFNAIKEEHTLTGNLSTLQVRESFFTGERFSGTLFIYEPVITDEITRSLYSENPVLIFASGLRASVQNYEPYFMLLAQKGYTVMAADLYVPELKFLSKYSEGKVGQYLVESKFLRRFMALKEERSNPERFKQILSEEQKAASKKYSALTHLALEIFGDDCKVFYIVDGVDFDSIYSVIDEFNTEPFSNAKGFFSMNRVDEYTSSGYGFIEQTDVLLARGMGIERENKFFIPRYVANKTIKSITESK</sequence>